<evidence type="ECO:0000313" key="4">
    <source>
        <dbReference type="Proteomes" id="UP000249518"/>
    </source>
</evidence>
<dbReference type="GO" id="GO:0046872">
    <property type="term" value="F:metal ion binding"/>
    <property type="evidence" value="ECO:0007669"/>
    <property type="project" value="InterPro"/>
</dbReference>
<dbReference type="InterPro" id="IPR021782">
    <property type="entry name" value="DUF3347"/>
</dbReference>
<organism evidence="3 4">
    <name type="scientific">Flavobacterium lacus</name>
    <dbReference type="NCBI Taxonomy" id="1353778"/>
    <lineage>
        <taxon>Bacteria</taxon>
        <taxon>Pseudomonadati</taxon>
        <taxon>Bacteroidota</taxon>
        <taxon>Flavobacteriia</taxon>
        <taxon>Flavobacteriales</taxon>
        <taxon>Flavobacteriaceae</taxon>
        <taxon>Flavobacterium</taxon>
    </lineage>
</organism>
<dbReference type="InterPro" id="IPR036163">
    <property type="entry name" value="HMA_dom_sf"/>
</dbReference>
<sequence>MKKSLIQSVVVIGMLLSGTLHAQVKNAVTENVKVYGNCGMCKKNIEKAGTVQKEATVVWDEATKIACITYDPKKTNQAAILKRIALAGYDNEQFLAPDNVYENLHGCCQYDREAKTPALQVEETVEVTMQQEVEVEEVHHHHSTAQSDKEDGQSKPQLPAVLTAYFAIKNAMVQTDGVATAAKAKELLTAIQNVDMGTLTEKEHTVWMKVMNPLTTSAKKISNTKAIETQRAQLDVLSKSMLELVNVTTNETPTYYQFCPMANDGKGAHWLSKEKTIENPYYGSKMMRCGSIIKTITK</sequence>
<dbReference type="Proteomes" id="UP000249518">
    <property type="component" value="Unassembled WGS sequence"/>
</dbReference>
<dbReference type="SUPFAM" id="SSF55008">
    <property type="entry name" value="HMA, heavy metal-associated domain"/>
    <property type="match status" value="1"/>
</dbReference>
<dbReference type="Pfam" id="PF11827">
    <property type="entry name" value="DUF3347"/>
    <property type="match status" value="1"/>
</dbReference>
<accession>A0A328WT20</accession>
<protein>
    <submittedName>
        <fullName evidence="3">Uncharacterized protein DUF3347</fullName>
    </submittedName>
</protein>
<proteinExistence type="predicted"/>
<reference evidence="3 4" key="1">
    <citation type="submission" date="2018-06" db="EMBL/GenBank/DDBJ databases">
        <title>Genomic Encyclopedia of Type Strains, Phase III (KMG-III): the genomes of soil and plant-associated and newly described type strains.</title>
        <authorList>
            <person name="Whitman W."/>
        </authorList>
    </citation>
    <scope>NUCLEOTIDE SEQUENCE [LARGE SCALE GENOMIC DNA]</scope>
    <source>
        <strain evidence="3 4">CGMCC 1.12504</strain>
    </source>
</reference>
<keyword evidence="4" id="KW-1185">Reference proteome</keyword>
<evidence type="ECO:0000259" key="2">
    <source>
        <dbReference type="Pfam" id="PF11827"/>
    </source>
</evidence>
<dbReference type="AlphaFoldDB" id="A0A328WT20"/>
<keyword evidence="1" id="KW-0732">Signal</keyword>
<feature type="domain" description="DUF3347" evidence="2">
    <location>
        <begin position="161"/>
        <end position="248"/>
    </location>
</feature>
<dbReference type="Gene3D" id="3.30.70.100">
    <property type="match status" value="1"/>
</dbReference>
<feature type="chain" id="PRO_5016239231" evidence="1">
    <location>
        <begin position="23"/>
        <end position="298"/>
    </location>
</feature>
<comment type="caution">
    <text evidence="3">The sequence shown here is derived from an EMBL/GenBank/DDBJ whole genome shotgun (WGS) entry which is preliminary data.</text>
</comment>
<dbReference type="RefSeq" id="WP_112086275.1">
    <property type="nucleotide sequence ID" value="NZ_QLSV01000008.1"/>
</dbReference>
<name>A0A328WT20_9FLAO</name>
<evidence type="ECO:0000313" key="3">
    <source>
        <dbReference type="EMBL" id="RAR47597.1"/>
    </source>
</evidence>
<dbReference type="OrthoDB" id="5513217at2"/>
<gene>
    <name evidence="3" type="ORF">B0I10_108100</name>
</gene>
<feature type="signal peptide" evidence="1">
    <location>
        <begin position="1"/>
        <end position="22"/>
    </location>
</feature>
<evidence type="ECO:0000256" key="1">
    <source>
        <dbReference type="SAM" id="SignalP"/>
    </source>
</evidence>
<dbReference type="EMBL" id="QLSV01000008">
    <property type="protein sequence ID" value="RAR47597.1"/>
    <property type="molecule type" value="Genomic_DNA"/>
</dbReference>